<name>A0A292GLN2_9HYPH</name>
<sequence>MIHFHANAAIKDSSKVINDDGPDSLKLYERAAALVPMGAWSCNLPGNELDWTEGVYDLFGLSARNIPDRRTVLEMYDEESRELLEYKRSKAVEACSRFTLDARIVRPDGMERWIRITAATRACNGRAEALYGMKQDITEDHARWEHLRQQAECDPLTGVANRSRFQQFLEQPDTCALRGRVGALLLFDLDGFKKINDWWGHAAGDACLAAFAERLRRAFPQAHLISRIGGDEFAVLLPPAPLNLAIEGEVHCVIGHLLSPVAWNGDLLPLGVSVGLAHAPTAASLSACGEIKLDPQALFIAADKALYEAKANPALALVSASNRDYS</sequence>
<dbReference type="Pfam" id="PF00990">
    <property type="entry name" value="GGDEF"/>
    <property type="match status" value="1"/>
</dbReference>
<dbReference type="NCBIfam" id="TIGR00254">
    <property type="entry name" value="GGDEF"/>
    <property type="match status" value="1"/>
</dbReference>
<dbReference type="CDD" id="cd01949">
    <property type="entry name" value="GGDEF"/>
    <property type="match status" value="1"/>
</dbReference>
<dbReference type="SMART" id="SM00267">
    <property type="entry name" value="GGDEF"/>
    <property type="match status" value="1"/>
</dbReference>
<dbReference type="Pfam" id="PF08447">
    <property type="entry name" value="PAS_3"/>
    <property type="match status" value="1"/>
</dbReference>
<dbReference type="PROSITE" id="PS50887">
    <property type="entry name" value="GGDEF"/>
    <property type="match status" value="1"/>
</dbReference>
<dbReference type="InterPro" id="IPR000700">
    <property type="entry name" value="PAS-assoc_C"/>
</dbReference>
<dbReference type="AlphaFoldDB" id="A0A292GLN2"/>
<accession>A0A292GLN2</accession>
<dbReference type="PANTHER" id="PTHR44757">
    <property type="entry name" value="DIGUANYLATE CYCLASE DGCP"/>
    <property type="match status" value="1"/>
</dbReference>
<dbReference type="PROSITE" id="PS50113">
    <property type="entry name" value="PAC"/>
    <property type="match status" value="1"/>
</dbReference>
<dbReference type="InterPro" id="IPR000014">
    <property type="entry name" value="PAS"/>
</dbReference>
<dbReference type="InterPro" id="IPR035965">
    <property type="entry name" value="PAS-like_dom_sf"/>
</dbReference>
<dbReference type="Gene3D" id="2.10.70.100">
    <property type="match status" value="1"/>
</dbReference>
<dbReference type="InterPro" id="IPR043128">
    <property type="entry name" value="Rev_trsase/Diguanyl_cyclase"/>
</dbReference>
<dbReference type="Gene3D" id="3.30.70.270">
    <property type="match status" value="1"/>
</dbReference>
<dbReference type="PANTHER" id="PTHR44757:SF2">
    <property type="entry name" value="BIOFILM ARCHITECTURE MAINTENANCE PROTEIN MBAA"/>
    <property type="match status" value="1"/>
</dbReference>
<dbReference type="SUPFAM" id="SSF55073">
    <property type="entry name" value="Nucleotide cyclase"/>
    <property type="match status" value="1"/>
</dbReference>
<dbReference type="InterPro" id="IPR029787">
    <property type="entry name" value="Nucleotide_cyclase"/>
</dbReference>
<dbReference type="InterPro" id="IPR013655">
    <property type="entry name" value="PAS_fold_3"/>
</dbReference>
<evidence type="ECO:0000313" key="3">
    <source>
        <dbReference type="EMBL" id="BBA74375.1"/>
    </source>
</evidence>
<evidence type="ECO:0000259" key="2">
    <source>
        <dbReference type="PROSITE" id="PS50887"/>
    </source>
</evidence>
<feature type="domain" description="GGDEF" evidence="2">
    <location>
        <begin position="180"/>
        <end position="323"/>
    </location>
</feature>
<reference evidence="3" key="1">
    <citation type="submission" date="2016-07" db="EMBL/GenBank/DDBJ databases">
        <title>Genomics reveals synergistic degradation of pyrene by five bacteria in a mangrove sediment-derived bacterial consortium.</title>
        <authorList>
            <person name="Wanapaisan P."/>
            <person name="Vejarano F."/>
            <person name="Chakraborty J."/>
            <person name="Shintani M."/>
            <person name="Muangchinda C."/>
            <person name="Laothamteep N."/>
            <person name="Suzuki-Minakuchi C."/>
            <person name="Inoue K."/>
            <person name="Nojiri H."/>
            <person name="Pinyakong O."/>
        </authorList>
    </citation>
    <scope>NUCLEOTIDE SEQUENCE</scope>
    <source>
        <strain evidence="3">PW1</strain>
    </source>
</reference>
<dbReference type="NCBIfam" id="TIGR00229">
    <property type="entry name" value="sensory_box"/>
    <property type="match status" value="1"/>
</dbReference>
<dbReference type="Gene3D" id="3.30.450.20">
    <property type="entry name" value="PAS domain"/>
    <property type="match status" value="1"/>
</dbReference>
<dbReference type="InterPro" id="IPR000160">
    <property type="entry name" value="GGDEF_dom"/>
</dbReference>
<dbReference type="InterPro" id="IPR052155">
    <property type="entry name" value="Biofilm_reg_signaling"/>
</dbReference>
<dbReference type="SUPFAM" id="SSF55785">
    <property type="entry name" value="PYP-like sensor domain (PAS domain)"/>
    <property type="match status" value="1"/>
</dbReference>
<proteinExistence type="predicted"/>
<evidence type="ECO:0000259" key="1">
    <source>
        <dbReference type="PROSITE" id="PS50113"/>
    </source>
</evidence>
<dbReference type="EMBL" id="LC171369">
    <property type="protein sequence ID" value="BBA74375.1"/>
    <property type="molecule type" value="Genomic_DNA"/>
</dbReference>
<protein>
    <submittedName>
        <fullName evidence="3">Uncharacterized protein</fullName>
    </submittedName>
</protein>
<feature type="domain" description="PAC" evidence="1">
    <location>
        <begin position="98"/>
        <end position="149"/>
    </location>
</feature>
<organism evidence="3">
    <name type="scientific">Ochrobactrum sp. PW1</name>
    <dbReference type="NCBI Taxonomy" id="1882222"/>
    <lineage>
        <taxon>Bacteria</taxon>
        <taxon>Pseudomonadati</taxon>
        <taxon>Pseudomonadota</taxon>
        <taxon>Alphaproteobacteria</taxon>
        <taxon>Hyphomicrobiales</taxon>
        <taxon>Brucellaceae</taxon>
        <taxon>Brucella/Ochrobactrum group</taxon>
        <taxon>Ochrobactrum</taxon>
    </lineage>
</organism>